<sequence length="194" mass="21255">MSDTETTITELLDQVDAATQAPPVDVRSIMDQLGERSFAPLILVIGLLMVSPLSGIPGSPTISALLISLIGIQALIGRKHLWMPNALLNRTVPEETLRKAVAWLRRPAAWFDRHSHKRWPLFTVKPARWATMATCVCFTWFWPFLELLPFVTSFGAGAISLLSFGLLTRDGLYVLLGFAVVAISTTVAATLLLG</sequence>
<keyword evidence="1" id="KW-0812">Transmembrane</keyword>
<evidence type="ECO:0000313" key="3">
    <source>
        <dbReference type="Proteomes" id="UP000306602"/>
    </source>
</evidence>
<dbReference type="RefSeq" id="WP_136464342.1">
    <property type="nucleotide sequence ID" value="NZ_SRKY01000005.1"/>
</dbReference>
<name>A0A4S4N872_9RHOB</name>
<keyword evidence="1" id="KW-0472">Membrane</keyword>
<dbReference type="PANTHER" id="PTHR41795:SF1">
    <property type="entry name" value="EXOPOLYSACCHARIDE SYNTHESIS PROTEIN"/>
    <property type="match status" value="1"/>
</dbReference>
<evidence type="ECO:0000256" key="1">
    <source>
        <dbReference type="SAM" id="Phobius"/>
    </source>
</evidence>
<gene>
    <name evidence="2" type="ORF">E4Z66_17460</name>
</gene>
<dbReference type="InterPro" id="IPR010331">
    <property type="entry name" value="ExoD"/>
</dbReference>
<dbReference type="EMBL" id="SRKY01000005">
    <property type="protein sequence ID" value="THH34755.1"/>
    <property type="molecule type" value="Genomic_DNA"/>
</dbReference>
<dbReference type="AlphaFoldDB" id="A0A4S4N872"/>
<organism evidence="2 3">
    <name type="scientific">Aliishimia ponticola</name>
    <dbReference type="NCBI Taxonomy" id="2499833"/>
    <lineage>
        <taxon>Bacteria</taxon>
        <taxon>Pseudomonadati</taxon>
        <taxon>Pseudomonadota</taxon>
        <taxon>Alphaproteobacteria</taxon>
        <taxon>Rhodobacterales</taxon>
        <taxon>Paracoccaceae</taxon>
        <taxon>Aliishimia</taxon>
    </lineage>
</organism>
<comment type="caution">
    <text evidence="2">The sequence shown here is derived from an EMBL/GenBank/DDBJ whole genome shotgun (WGS) entry which is preliminary data.</text>
</comment>
<feature type="transmembrane region" description="Helical" evidence="1">
    <location>
        <begin position="172"/>
        <end position="193"/>
    </location>
</feature>
<keyword evidence="1" id="KW-1133">Transmembrane helix</keyword>
<dbReference type="PIRSF" id="PIRSF033239">
    <property type="entry name" value="ExoD"/>
    <property type="match status" value="1"/>
</dbReference>
<keyword evidence="3" id="KW-1185">Reference proteome</keyword>
<reference evidence="2 3" key="1">
    <citation type="submission" date="2019-04" db="EMBL/GenBank/DDBJ databases">
        <title>Shimia ponticola sp. nov., isolated from seawater.</title>
        <authorList>
            <person name="Kim Y.-O."/>
            <person name="Yoon J.-H."/>
        </authorList>
    </citation>
    <scope>NUCLEOTIDE SEQUENCE [LARGE SCALE GENOMIC DNA]</scope>
    <source>
        <strain evidence="2 3">MYP11</strain>
    </source>
</reference>
<dbReference type="OrthoDB" id="7949130at2"/>
<feature type="transmembrane region" description="Helical" evidence="1">
    <location>
        <begin position="148"/>
        <end position="167"/>
    </location>
</feature>
<dbReference type="Proteomes" id="UP000306602">
    <property type="component" value="Unassembled WGS sequence"/>
</dbReference>
<accession>A0A4S4N872</accession>
<proteinExistence type="predicted"/>
<protein>
    <submittedName>
        <fullName evidence="2">Exopolysaccharide biosynthesis protein</fullName>
    </submittedName>
</protein>
<dbReference type="Pfam" id="PF06055">
    <property type="entry name" value="ExoD"/>
    <property type="match status" value="1"/>
</dbReference>
<evidence type="ECO:0000313" key="2">
    <source>
        <dbReference type="EMBL" id="THH34755.1"/>
    </source>
</evidence>
<dbReference type="PANTHER" id="PTHR41795">
    <property type="entry name" value="EXOPOLYSACCHARIDE SYNTHESIS PROTEIN"/>
    <property type="match status" value="1"/>
</dbReference>
<feature type="transmembrane region" description="Helical" evidence="1">
    <location>
        <begin position="37"/>
        <end position="56"/>
    </location>
</feature>